<proteinExistence type="predicted"/>
<name>A0A455T1Z6_9CHLR</name>
<dbReference type="PANTHER" id="PTHR44858">
    <property type="entry name" value="TETRATRICOPEPTIDE REPEAT PROTEIN 6"/>
    <property type="match status" value="1"/>
</dbReference>
<dbReference type="EMBL" id="AP019377">
    <property type="protein sequence ID" value="BBH93379.1"/>
    <property type="molecule type" value="Genomic_DNA"/>
</dbReference>
<dbReference type="PANTHER" id="PTHR44858:SF1">
    <property type="entry name" value="UDP-N-ACETYLGLUCOSAMINE--PEPTIDE N-ACETYLGLUCOSAMINYLTRANSFERASE SPINDLY-RELATED"/>
    <property type="match status" value="1"/>
</dbReference>
<dbReference type="InterPro" id="IPR011990">
    <property type="entry name" value="TPR-like_helical_dom_sf"/>
</dbReference>
<evidence type="ECO:0000256" key="2">
    <source>
        <dbReference type="ARBA" id="ARBA00022803"/>
    </source>
</evidence>
<evidence type="ECO:0000256" key="1">
    <source>
        <dbReference type="ARBA" id="ARBA00022737"/>
    </source>
</evidence>
<dbReference type="AlphaFoldDB" id="A0A455T1Z6"/>
<dbReference type="InterPro" id="IPR050498">
    <property type="entry name" value="Ycf3"/>
</dbReference>
<keyword evidence="1" id="KW-0677">Repeat</keyword>
<organism evidence="3">
    <name type="scientific">Thermogemmatispora argillosa</name>
    <dbReference type="NCBI Taxonomy" id="2045280"/>
    <lineage>
        <taxon>Bacteria</taxon>
        <taxon>Bacillati</taxon>
        <taxon>Chloroflexota</taxon>
        <taxon>Ktedonobacteria</taxon>
        <taxon>Thermogemmatisporales</taxon>
        <taxon>Thermogemmatisporaceae</taxon>
        <taxon>Thermogemmatispora</taxon>
    </lineage>
</organism>
<keyword evidence="2" id="KW-0802">TPR repeat</keyword>
<accession>A0A455T1Z6</accession>
<sequence>MASPYHRGCLLAEEGDYRAAVADLTVALRRQPRWAALYFYRGTCYYWLNELERALVDLTAAIHFVSQPQAVFYLHRGST</sequence>
<evidence type="ECO:0000313" key="3">
    <source>
        <dbReference type="EMBL" id="BBH93379.1"/>
    </source>
</evidence>
<reference evidence="3" key="1">
    <citation type="submission" date="2018-12" db="EMBL/GenBank/DDBJ databases">
        <title>Novel natural products biosynthetic potential of the class Ktedonobacteria.</title>
        <authorList>
            <person name="Zheng Y."/>
            <person name="Saitou A."/>
            <person name="Wang C.M."/>
            <person name="Toyoda A."/>
            <person name="Minakuchi Y."/>
            <person name="Sekiguchi Y."/>
            <person name="Ueda K."/>
            <person name="Takano H."/>
            <person name="Sakai Y."/>
            <person name="Yokota A."/>
            <person name="Yabe S."/>
        </authorList>
    </citation>
    <scope>NUCLEOTIDE SEQUENCE</scope>
    <source>
        <strain evidence="3">A3-2</strain>
    </source>
</reference>
<protein>
    <submittedName>
        <fullName evidence="3">Uncharacterized protein</fullName>
    </submittedName>
</protein>
<dbReference type="SUPFAM" id="SSF48452">
    <property type="entry name" value="TPR-like"/>
    <property type="match status" value="1"/>
</dbReference>
<gene>
    <name evidence="3" type="ORF">KTA_15780</name>
</gene>
<dbReference type="Gene3D" id="1.25.40.10">
    <property type="entry name" value="Tetratricopeptide repeat domain"/>
    <property type="match status" value="1"/>
</dbReference>